<evidence type="ECO:0000313" key="12">
    <source>
        <dbReference type="EMBL" id="PZF75312.1"/>
    </source>
</evidence>
<dbReference type="InterPro" id="IPR011128">
    <property type="entry name" value="G3P_DH_NAD-dep_N"/>
</dbReference>
<feature type="active site" description="Proton acceptor" evidence="7">
    <location>
        <position position="199"/>
    </location>
</feature>
<proteinExistence type="inferred from homology"/>
<sequence>MSTITILGAGVMGSAMCLPARDCGHAVRLVGTHLDTEIIDSVKATGRHLKLNVRLPDGVTGYQHDEFAKALGTDTDLLLLGISSAGVAWAIDRLCETLKAPVPVVMITKGMHPEESRLTALPDRVASEVKRRTGLDLRLAAIGGPCIAGELAVRRQTGTVITAHDLPFAQSLCDMLETDYYHPRLSGDVIGVEICAAFKNFFAIGVGWAAGHLEKMAATENRAFNHNAAAIIFDQAIRELMVLVRAHGGTEQSVWGMPGAGDLYVTAQAGRNSRLGNNLGRGLTYRQTKDGPMKGDTIEGAELGVTVAKTLRAMMKAGTLDAKALPLTNALLDALTNDSALDIPWAQFHRM</sequence>
<evidence type="ECO:0000259" key="11">
    <source>
        <dbReference type="Pfam" id="PF07479"/>
    </source>
</evidence>
<feature type="domain" description="Glycerol-3-phosphate dehydrogenase NAD-dependent N-terminal" evidence="10">
    <location>
        <begin position="4"/>
        <end position="166"/>
    </location>
</feature>
<dbReference type="Gene3D" id="1.10.1040.10">
    <property type="entry name" value="N-(1-d-carboxylethyl)-l-norvaline Dehydrogenase, domain 2"/>
    <property type="match status" value="1"/>
</dbReference>
<feature type="binding site" evidence="9">
    <location>
        <position position="271"/>
    </location>
    <ligand>
        <name>NAD(+)</name>
        <dbReference type="ChEBI" id="CHEBI:57540"/>
    </ligand>
</feature>
<feature type="binding site" evidence="8">
    <location>
        <begin position="271"/>
        <end position="272"/>
    </location>
    <ligand>
        <name>substrate</name>
    </ligand>
</feature>
<reference evidence="13" key="1">
    <citation type="submission" date="2018-06" db="EMBL/GenBank/DDBJ databases">
        <title>Aestuariibacter litoralis strain KCTC 52945T.</title>
        <authorList>
            <person name="Li X."/>
            <person name="Salam N."/>
            <person name="Li J.-L."/>
            <person name="Chen Y.-M."/>
            <person name="Yang Z.-W."/>
            <person name="Zhang L.-Y."/>
            <person name="Han M.-X."/>
            <person name="Xiao M."/>
            <person name="Li W.-J."/>
        </authorList>
    </citation>
    <scope>NUCLEOTIDE SEQUENCE [LARGE SCALE GENOMIC DNA]</scope>
    <source>
        <strain evidence="13">KCTC 52945</strain>
    </source>
</reference>
<protein>
    <submittedName>
        <fullName evidence="12">Glycerol-3-phosphate dehydrogenase</fullName>
    </submittedName>
</protein>
<dbReference type="EMBL" id="QKVK01000012">
    <property type="protein sequence ID" value="PZF75312.1"/>
    <property type="molecule type" value="Genomic_DNA"/>
</dbReference>
<evidence type="ECO:0000256" key="6">
    <source>
        <dbReference type="ARBA" id="ARBA00023264"/>
    </source>
</evidence>
<feature type="domain" description="Glycerol-3-phosphate dehydrogenase NAD-dependent C-terminal" evidence="11">
    <location>
        <begin position="188"/>
        <end position="339"/>
    </location>
</feature>
<evidence type="ECO:0000256" key="5">
    <source>
        <dbReference type="ARBA" id="ARBA00023209"/>
    </source>
</evidence>
<name>A0A2W2AP08_9HYPH</name>
<dbReference type="InterPro" id="IPR013328">
    <property type="entry name" value="6PGD_dom2"/>
</dbReference>
<dbReference type="GO" id="GO:0047952">
    <property type="term" value="F:glycerol-3-phosphate dehydrogenase [NAD(P)+] activity"/>
    <property type="evidence" value="ECO:0007669"/>
    <property type="project" value="TreeGrafter"/>
</dbReference>
<dbReference type="PANTHER" id="PTHR11728:SF1">
    <property type="entry name" value="GLYCEROL-3-PHOSPHATE DEHYDROGENASE [NAD(+)] 2, CHLOROPLASTIC"/>
    <property type="match status" value="1"/>
</dbReference>
<feature type="binding site" evidence="8">
    <location>
        <position position="109"/>
    </location>
    <ligand>
        <name>substrate</name>
    </ligand>
</feature>
<evidence type="ECO:0000256" key="8">
    <source>
        <dbReference type="PIRSR" id="PIRSR000114-2"/>
    </source>
</evidence>
<feature type="binding site" evidence="9">
    <location>
        <begin position="8"/>
        <end position="13"/>
    </location>
    <ligand>
        <name>NAD(+)</name>
        <dbReference type="ChEBI" id="CHEBI:57540"/>
    </ligand>
</feature>
<accession>A0A2W2AP08</accession>
<dbReference type="GO" id="GO:0005829">
    <property type="term" value="C:cytosol"/>
    <property type="evidence" value="ECO:0007669"/>
    <property type="project" value="TreeGrafter"/>
</dbReference>
<dbReference type="RefSeq" id="WP_111200138.1">
    <property type="nucleotide sequence ID" value="NZ_QKVK01000012.1"/>
</dbReference>
<dbReference type="GO" id="GO:0046168">
    <property type="term" value="P:glycerol-3-phosphate catabolic process"/>
    <property type="evidence" value="ECO:0007669"/>
    <property type="project" value="InterPro"/>
</dbReference>
<dbReference type="SUPFAM" id="SSF51735">
    <property type="entry name" value="NAD(P)-binding Rossmann-fold domains"/>
    <property type="match status" value="1"/>
</dbReference>
<keyword evidence="3" id="KW-0560">Oxidoreductase</keyword>
<keyword evidence="2" id="KW-0444">Lipid biosynthesis</keyword>
<keyword evidence="4" id="KW-0443">Lipid metabolism</keyword>
<dbReference type="PIRSF" id="PIRSF000114">
    <property type="entry name" value="Glycerol-3-P_dh"/>
    <property type="match status" value="1"/>
</dbReference>
<dbReference type="Proteomes" id="UP000248795">
    <property type="component" value="Unassembled WGS sequence"/>
</dbReference>
<dbReference type="Gene3D" id="3.40.50.720">
    <property type="entry name" value="NAD(P)-binding Rossmann-like Domain"/>
    <property type="match status" value="1"/>
</dbReference>
<evidence type="ECO:0000256" key="4">
    <source>
        <dbReference type="ARBA" id="ARBA00023098"/>
    </source>
</evidence>
<dbReference type="SUPFAM" id="SSF48179">
    <property type="entry name" value="6-phosphogluconate dehydrogenase C-terminal domain-like"/>
    <property type="match status" value="1"/>
</dbReference>
<dbReference type="InterPro" id="IPR006109">
    <property type="entry name" value="G3P_DH_NAD-dep_C"/>
</dbReference>
<dbReference type="AlphaFoldDB" id="A0A2W2AP08"/>
<evidence type="ECO:0000313" key="13">
    <source>
        <dbReference type="Proteomes" id="UP000248795"/>
    </source>
</evidence>
<dbReference type="Pfam" id="PF07479">
    <property type="entry name" value="NAD_Gly3P_dh_C"/>
    <property type="match status" value="1"/>
</dbReference>
<dbReference type="InterPro" id="IPR006168">
    <property type="entry name" value="G3P_DH_NAD-dep"/>
</dbReference>
<evidence type="ECO:0000256" key="3">
    <source>
        <dbReference type="ARBA" id="ARBA00023002"/>
    </source>
</evidence>
<dbReference type="InterPro" id="IPR036291">
    <property type="entry name" value="NAD(P)-bd_dom_sf"/>
</dbReference>
<dbReference type="InterPro" id="IPR008927">
    <property type="entry name" value="6-PGluconate_DH-like_C_sf"/>
</dbReference>
<evidence type="ECO:0000256" key="9">
    <source>
        <dbReference type="PIRSR" id="PIRSR000114-3"/>
    </source>
</evidence>
<evidence type="ECO:0000256" key="7">
    <source>
        <dbReference type="PIRSR" id="PIRSR000114-1"/>
    </source>
</evidence>
<evidence type="ECO:0000256" key="1">
    <source>
        <dbReference type="ARBA" id="ARBA00011009"/>
    </source>
</evidence>
<keyword evidence="13" id="KW-1185">Reference proteome</keyword>
<keyword evidence="9" id="KW-0520">NAD</keyword>
<keyword evidence="6" id="KW-1208">Phospholipid metabolism</keyword>
<evidence type="ECO:0000256" key="2">
    <source>
        <dbReference type="ARBA" id="ARBA00022516"/>
    </source>
</evidence>
<comment type="caution">
    <text evidence="12">The sequence shown here is derived from an EMBL/GenBank/DDBJ whole genome shotgun (WGS) entry which is preliminary data.</text>
</comment>
<keyword evidence="5" id="KW-0594">Phospholipid biosynthesis</keyword>
<dbReference type="GO" id="GO:0008654">
    <property type="term" value="P:phospholipid biosynthetic process"/>
    <property type="evidence" value="ECO:0007669"/>
    <property type="project" value="UniProtKB-KW"/>
</dbReference>
<dbReference type="Pfam" id="PF01210">
    <property type="entry name" value="NAD_Gly3P_dh_N"/>
    <property type="match status" value="1"/>
</dbReference>
<dbReference type="GO" id="GO:0005975">
    <property type="term" value="P:carbohydrate metabolic process"/>
    <property type="evidence" value="ECO:0007669"/>
    <property type="project" value="InterPro"/>
</dbReference>
<dbReference type="GO" id="GO:0051287">
    <property type="term" value="F:NAD binding"/>
    <property type="evidence" value="ECO:0007669"/>
    <property type="project" value="InterPro"/>
</dbReference>
<evidence type="ECO:0000259" key="10">
    <source>
        <dbReference type="Pfam" id="PF01210"/>
    </source>
</evidence>
<organism evidence="12 13">
    <name type="scientific">Aestuariivirga litoralis</name>
    <dbReference type="NCBI Taxonomy" id="2650924"/>
    <lineage>
        <taxon>Bacteria</taxon>
        <taxon>Pseudomonadati</taxon>
        <taxon>Pseudomonadota</taxon>
        <taxon>Alphaproteobacteria</taxon>
        <taxon>Hyphomicrobiales</taxon>
        <taxon>Aestuariivirgaceae</taxon>
        <taxon>Aestuariivirga</taxon>
    </lineage>
</organism>
<comment type="similarity">
    <text evidence="1">Belongs to the NAD-dependent glycerol-3-phosphate dehydrogenase family.</text>
</comment>
<dbReference type="PANTHER" id="PTHR11728">
    <property type="entry name" value="GLYCEROL-3-PHOSPHATE DEHYDROGENASE"/>
    <property type="match status" value="1"/>
</dbReference>
<gene>
    <name evidence="12" type="ORF">DK847_19055</name>
</gene>
<feature type="binding site" evidence="9">
    <location>
        <position position="148"/>
    </location>
    <ligand>
        <name>NAD(+)</name>
        <dbReference type="ChEBI" id="CHEBI:57540"/>
    </ligand>
</feature>